<dbReference type="HOGENOM" id="CLU_102960_0_0_11"/>
<evidence type="ECO:0000313" key="2">
    <source>
        <dbReference type="EMBL" id="QEV40823.1"/>
    </source>
</evidence>
<name>A0A0B5DGH5_9ACTN</name>
<protein>
    <submittedName>
        <fullName evidence="1">Uncharacterized protein</fullName>
    </submittedName>
</protein>
<dbReference type="Proteomes" id="UP000031526">
    <property type="component" value="Chromosome"/>
</dbReference>
<evidence type="ECO:0000313" key="1">
    <source>
        <dbReference type="EMBL" id="AJE42309.1"/>
    </source>
</evidence>
<dbReference type="EMBL" id="CP009313">
    <property type="protein sequence ID" value="AJE42309.1"/>
    <property type="molecule type" value="Genomic_DNA"/>
</dbReference>
<reference evidence="3" key="1">
    <citation type="submission" date="2014-09" db="EMBL/GenBank/DDBJ databases">
        <title>Sequence of the Streptomyces nodosus genome.</title>
        <authorList>
            <person name="Sweeney P."/>
            <person name="Stephens N."/>
            <person name="Murphy C."/>
            <person name="Caffrey P."/>
        </authorList>
    </citation>
    <scope>NUCLEOTIDE SEQUENCE [LARGE SCALE GENOMIC DNA]</scope>
    <source>
        <strain evidence="3">ATCC 14899</strain>
    </source>
</reference>
<reference evidence="1 3" key="2">
    <citation type="journal article" date="2016" name="Appl. Microbiol. Biotechnol.">
        <title>Exploiting the genome sequence of Streptomyces nodosus for enhanced antibiotic production.</title>
        <authorList>
            <person name="Sweeney P."/>
            <person name="Murphy C.D."/>
            <person name="Caffrey P."/>
        </authorList>
    </citation>
    <scope>NUCLEOTIDE SEQUENCE [LARGE SCALE GENOMIC DNA]</scope>
    <source>
        <strain evidence="1 3">ATCC 14899</strain>
    </source>
</reference>
<dbReference type="RefSeq" id="WP_043443523.1">
    <property type="nucleotide sequence ID" value="NZ_CP009313.1"/>
</dbReference>
<dbReference type="STRING" id="40318.SNOD_21390"/>
<evidence type="ECO:0000313" key="3">
    <source>
        <dbReference type="Proteomes" id="UP000031526"/>
    </source>
</evidence>
<dbReference type="OrthoDB" id="4535590at2"/>
<organism evidence="1 3">
    <name type="scientific">Streptomyces nodosus</name>
    <dbReference type="NCBI Taxonomy" id="40318"/>
    <lineage>
        <taxon>Bacteria</taxon>
        <taxon>Bacillati</taxon>
        <taxon>Actinomycetota</taxon>
        <taxon>Actinomycetes</taxon>
        <taxon>Kitasatosporales</taxon>
        <taxon>Streptomycetaceae</taxon>
        <taxon>Streptomyces</taxon>
    </lineage>
</organism>
<gene>
    <name evidence="2" type="ORF">CP978_21725</name>
    <name evidence="1" type="ORF">SNOD_21390</name>
</gene>
<dbReference type="KEGG" id="snq:CP978_21725"/>
<keyword evidence="3" id="KW-1185">Reference proteome</keyword>
<accession>A0A0B5DGH5</accession>
<sequence length="230" mass="26009">MPCSEQLMTALDALDRAFASEEPFLVTGCTYCYGEQDFAELSGPLHLITDDLVSSVAAEVPDHWGDFPRLYRRLVPRIIRPLVTGRLHVDEELIASRLVQAGWTTWDAPLAEALRDVWSAWWQSTLHTHPSPVPIREALSLITVATDSLCPWLNTWTATCTPAADAHVADLVDDVMFEYQITDLRMGFYGEYNASAELLGWLFTEVRDRVTDTRLDDLFEYLRPAVQHPS</sequence>
<reference evidence="2 4" key="3">
    <citation type="submission" date="2017-09" db="EMBL/GenBank/DDBJ databases">
        <title>Streptomyces genome completion.</title>
        <authorList>
            <person name="Lee N."/>
            <person name="Cho B.-K."/>
        </authorList>
    </citation>
    <scope>NUCLEOTIDE SEQUENCE [LARGE SCALE GENOMIC DNA]</scope>
    <source>
        <strain evidence="2 4">ATCC 14899</strain>
    </source>
</reference>
<dbReference type="AlphaFoldDB" id="A0A0B5DGH5"/>
<dbReference type="Proteomes" id="UP000325763">
    <property type="component" value="Chromosome"/>
</dbReference>
<proteinExistence type="predicted"/>
<dbReference type="EMBL" id="CP023747">
    <property type="protein sequence ID" value="QEV40823.1"/>
    <property type="molecule type" value="Genomic_DNA"/>
</dbReference>
<evidence type="ECO:0000313" key="4">
    <source>
        <dbReference type="Proteomes" id="UP000325763"/>
    </source>
</evidence>